<evidence type="ECO:0000256" key="2">
    <source>
        <dbReference type="ARBA" id="ARBA00022679"/>
    </source>
</evidence>
<keyword evidence="9" id="KW-1185">Reference proteome</keyword>
<feature type="binding site" evidence="5">
    <location>
        <begin position="248"/>
        <end position="254"/>
    </location>
    <ligand>
        <name>S-adenosyl-L-methionine</name>
        <dbReference type="ChEBI" id="CHEBI:59789"/>
    </ligand>
</feature>
<dbReference type="GO" id="GO:0008173">
    <property type="term" value="F:RNA methyltransferase activity"/>
    <property type="evidence" value="ECO:0007669"/>
    <property type="project" value="InterPro"/>
</dbReference>
<dbReference type="PROSITE" id="PS51686">
    <property type="entry name" value="SAM_MT_RSMB_NOP"/>
    <property type="match status" value="1"/>
</dbReference>
<dbReference type="GO" id="GO:0003723">
    <property type="term" value="F:RNA binding"/>
    <property type="evidence" value="ECO:0007669"/>
    <property type="project" value="UniProtKB-UniRule"/>
</dbReference>
<evidence type="ECO:0000256" key="6">
    <source>
        <dbReference type="SAM" id="Coils"/>
    </source>
</evidence>
<comment type="similarity">
    <text evidence="5">Belongs to the class I-like SAM-binding methyltransferase superfamily. RsmB/NOP family.</text>
</comment>
<dbReference type="InterPro" id="IPR049560">
    <property type="entry name" value="MeTrfase_RsmB-F_NOP2_cat"/>
</dbReference>
<feature type="active site" description="Nucleophile" evidence="5">
    <location>
        <position position="364"/>
    </location>
</feature>
<dbReference type="InterPro" id="IPR035926">
    <property type="entry name" value="NusB-like_sf"/>
</dbReference>
<proteinExistence type="inferred from homology"/>
<evidence type="ECO:0000313" key="9">
    <source>
        <dbReference type="Proteomes" id="UP000295391"/>
    </source>
</evidence>
<dbReference type="PANTHER" id="PTHR22807">
    <property type="entry name" value="NOP2 YEAST -RELATED NOL1/NOP2/FMU SUN DOMAIN-CONTAINING"/>
    <property type="match status" value="1"/>
</dbReference>
<feature type="binding site" evidence="5">
    <location>
        <position position="295"/>
    </location>
    <ligand>
        <name>S-adenosyl-L-methionine</name>
        <dbReference type="ChEBI" id="CHEBI:59789"/>
    </ligand>
</feature>
<dbReference type="GO" id="GO:0001510">
    <property type="term" value="P:RNA methylation"/>
    <property type="evidence" value="ECO:0007669"/>
    <property type="project" value="InterPro"/>
</dbReference>
<gene>
    <name evidence="8" type="ORF">ATL17_2769</name>
</gene>
<dbReference type="SUPFAM" id="SSF53335">
    <property type="entry name" value="S-adenosyl-L-methionine-dependent methyltransferases"/>
    <property type="match status" value="1"/>
</dbReference>
<keyword evidence="6" id="KW-0175">Coiled coil</keyword>
<feature type="domain" description="SAM-dependent MTase RsmB/NOP-type" evidence="7">
    <location>
        <begin position="150"/>
        <end position="435"/>
    </location>
</feature>
<keyword evidence="1 5" id="KW-0489">Methyltransferase</keyword>
<dbReference type="Pfam" id="PF01189">
    <property type="entry name" value="Methyltr_RsmB-F"/>
    <property type="match status" value="1"/>
</dbReference>
<dbReference type="EMBL" id="SNYR01000003">
    <property type="protein sequence ID" value="TDQ61670.1"/>
    <property type="molecule type" value="Genomic_DNA"/>
</dbReference>
<comment type="caution">
    <text evidence="8">The sequence shown here is derived from an EMBL/GenBank/DDBJ whole genome shotgun (WGS) entry which is preliminary data.</text>
</comment>
<feature type="coiled-coil region" evidence="6">
    <location>
        <begin position="265"/>
        <end position="295"/>
    </location>
</feature>
<dbReference type="Gene3D" id="1.10.940.10">
    <property type="entry name" value="NusB-like"/>
    <property type="match status" value="1"/>
</dbReference>
<keyword evidence="4 5" id="KW-0694">RNA-binding</keyword>
<dbReference type="InterPro" id="IPR006027">
    <property type="entry name" value="NusB_RsmB_TIM44"/>
</dbReference>
<accession>A0A4V3DAD7</accession>
<keyword evidence="3 5" id="KW-0949">S-adenosyl-L-methionine</keyword>
<dbReference type="GO" id="GO:0006355">
    <property type="term" value="P:regulation of DNA-templated transcription"/>
    <property type="evidence" value="ECO:0007669"/>
    <property type="project" value="InterPro"/>
</dbReference>
<dbReference type="PRINTS" id="PR02008">
    <property type="entry name" value="RCMTFAMILY"/>
</dbReference>
<evidence type="ECO:0000256" key="3">
    <source>
        <dbReference type="ARBA" id="ARBA00022691"/>
    </source>
</evidence>
<organism evidence="8 9">
    <name type="scientific">Maritalea mobilis</name>
    <dbReference type="NCBI Taxonomy" id="483324"/>
    <lineage>
        <taxon>Bacteria</taxon>
        <taxon>Pseudomonadati</taxon>
        <taxon>Pseudomonadota</taxon>
        <taxon>Alphaproteobacteria</taxon>
        <taxon>Hyphomicrobiales</taxon>
        <taxon>Devosiaceae</taxon>
        <taxon>Maritalea</taxon>
    </lineage>
</organism>
<evidence type="ECO:0000256" key="5">
    <source>
        <dbReference type="PROSITE-ProRule" id="PRU01023"/>
    </source>
</evidence>
<reference evidence="8 9" key="1">
    <citation type="submission" date="2019-03" db="EMBL/GenBank/DDBJ databases">
        <title>Genomic Encyclopedia of Type Strains, Phase III (KMG-III): the genomes of soil and plant-associated and newly described type strains.</title>
        <authorList>
            <person name="Whitman W."/>
        </authorList>
    </citation>
    <scope>NUCLEOTIDE SEQUENCE [LARGE SCALE GENOMIC DNA]</scope>
    <source>
        <strain evidence="8 9">CGMCC 1.7002</strain>
    </source>
</reference>
<sequence>MTARSNTAGLDVRRSAAQRLQLVLTGAPFIPFGASDFEDGRERALANRLVTTALRRHGQINKVLEQVLEKGTPKRAGLFEPAMRIGVAQLLFMPELGAHAALHLAVETIKRDRRASRFAKLANAALRNVQRQADSWPLKVQDLVPAWMFKRWMARYGETQALRMAEMVLDQPPLDLVFKSGVLPGQEEGGFAQIAPLLPQSYRLAERDASVMDLPAYADGQWWVQDLSSTLPARLVGSLAGKKVLDLCAAPGGKTAQLCDLGGLVTAVEIEKERLKRLQENLERLNFHAKMLEADATQLDGVGEFDVVLLDAPCSATGTYRRHPEVLWHRKEKDFAQRATLQSQMLSEAAKRVAKGGQLIYCTCSLEPEEGENQIEQFLNQHGDFKLAPVQADELNGWAGPIDVNGYVRALPCLELPNGCAGGTDGFFAARLQRVA</sequence>
<protein>
    <submittedName>
        <fullName evidence="8">16S rRNA (Cytosine967-C5)-methyltransferase</fullName>
    </submittedName>
</protein>
<keyword evidence="2 5" id="KW-0808">Transferase</keyword>
<evidence type="ECO:0000259" key="7">
    <source>
        <dbReference type="PROSITE" id="PS51686"/>
    </source>
</evidence>
<evidence type="ECO:0000313" key="8">
    <source>
        <dbReference type="EMBL" id="TDQ61670.1"/>
    </source>
</evidence>
<name>A0A4V3DAD7_9HYPH</name>
<dbReference type="Gene3D" id="3.40.50.150">
    <property type="entry name" value="Vaccinia Virus protein VP39"/>
    <property type="match status" value="1"/>
</dbReference>
<feature type="binding site" evidence="5">
    <location>
        <position position="311"/>
    </location>
    <ligand>
        <name>S-adenosyl-L-methionine</name>
        <dbReference type="ChEBI" id="CHEBI:59789"/>
    </ligand>
</feature>
<dbReference type="AlphaFoldDB" id="A0A4V3DAD7"/>
<evidence type="ECO:0000256" key="1">
    <source>
        <dbReference type="ARBA" id="ARBA00022603"/>
    </source>
</evidence>
<dbReference type="InterPro" id="IPR023267">
    <property type="entry name" value="RCMT"/>
</dbReference>
<dbReference type="InterPro" id="IPR029063">
    <property type="entry name" value="SAM-dependent_MTases_sf"/>
</dbReference>
<evidence type="ECO:0000256" key="4">
    <source>
        <dbReference type="ARBA" id="ARBA00022884"/>
    </source>
</evidence>
<dbReference type="SUPFAM" id="SSF48013">
    <property type="entry name" value="NusB-like"/>
    <property type="match status" value="1"/>
</dbReference>
<dbReference type="InterPro" id="IPR001678">
    <property type="entry name" value="MeTrfase_RsmB-F_NOP2_dom"/>
</dbReference>
<dbReference type="OrthoDB" id="9810297at2"/>
<dbReference type="CDD" id="cd02440">
    <property type="entry name" value="AdoMet_MTases"/>
    <property type="match status" value="1"/>
</dbReference>
<dbReference type="FunFam" id="3.40.50.150:FF:000257">
    <property type="entry name" value="16S rRNA methyltransferase"/>
    <property type="match status" value="1"/>
</dbReference>
<dbReference type="Pfam" id="PF01029">
    <property type="entry name" value="NusB"/>
    <property type="match status" value="1"/>
</dbReference>
<dbReference type="RefSeq" id="WP_133573373.1">
    <property type="nucleotide sequence ID" value="NZ_SNYR01000003.1"/>
</dbReference>
<feature type="binding site" evidence="5">
    <location>
        <position position="269"/>
    </location>
    <ligand>
        <name>S-adenosyl-L-methionine</name>
        <dbReference type="ChEBI" id="CHEBI:59789"/>
    </ligand>
</feature>
<dbReference type="Proteomes" id="UP000295391">
    <property type="component" value="Unassembled WGS sequence"/>
</dbReference>
<dbReference type="PANTHER" id="PTHR22807:SF61">
    <property type="entry name" value="NOL1_NOP2_SUN FAMILY PROTEIN _ ANTITERMINATION NUSB DOMAIN-CONTAINING PROTEIN"/>
    <property type="match status" value="1"/>
</dbReference>